<dbReference type="EMBL" id="CM017873">
    <property type="protein sequence ID" value="KAG1331030.1"/>
    <property type="molecule type" value="Genomic_DNA"/>
</dbReference>
<reference evidence="2" key="1">
    <citation type="journal article" date="2017" name="Gigascience">
        <title>The genome draft of coconut (Cocos nucifera).</title>
        <authorList>
            <person name="Xiao Y."/>
            <person name="Xu P."/>
            <person name="Fan H."/>
            <person name="Baudouin L."/>
            <person name="Xia W."/>
            <person name="Bocs S."/>
            <person name="Xu J."/>
            <person name="Li Q."/>
            <person name="Guo A."/>
            <person name="Zhou L."/>
            <person name="Li J."/>
            <person name="Wu Y."/>
            <person name="Ma Z."/>
            <person name="Armero A."/>
            <person name="Issali A.E."/>
            <person name="Liu N."/>
            <person name="Peng M."/>
            <person name="Yang Y."/>
        </authorList>
    </citation>
    <scope>NUCLEOTIDE SEQUENCE</scope>
    <source>
        <tissue evidence="2">Spear leaf of Hainan Tall coconut</tissue>
    </source>
</reference>
<evidence type="ECO:0000313" key="3">
    <source>
        <dbReference type="Proteomes" id="UP000797356"/>
    </source>
</evidence>
<dbReference type="Proteomes" id="UP000797356">
    <property type="component" value="Chromosome 2"/>
</dbReference>
<sequence>MLRNPKSFSSRWSFEVEEGERRAEENVMGNGDDGGGCHERGSSLGEALPGPYALKLRLRHLRSCRGLRG</sequence>
<keyword evidence="3" id="KW-1185">Reference proteome</keyword>
<reference evidence="2" key="2">
    <citation type="submission" date="2019-07" db="EMBL/GenBank/DDBJ databases">
        <authorList>
            <person name="Yang Y."/>
            <person name="Bocs S."/>
            <person name="Baudouin L."/>
        </authorList>
    </citation>
    <scope>NUCLEOTIDE SEQUENCE</scope>
    <source>
        <tissue evidence="2">Spear leaf of Hainan Tall coconut</tissue>
    </source>
</reference>
<evidence type="ECO:0000313" key="2">
    <source>
        <dbReference type="EMBL" id="KAG1331030.1"/>
    </source>
</evidence>
<accession>A0A8K0HZG6</accession>
<evidence type="ECO:0000256" key="1">
    <source>
        <dbReference type="SAM" id="MobiDB-lite"/>
    </source>
</evidence>
<dbReference type="AlphaFoldDB" id="A0A8K0HZG6"/>
<protein>
    <submittedName>
        <fullName evidence="2">Uncharacterized protein</fullName>
    </submittedName>
</protein>
<feature type="compositionally biased region" description="Polar residues" evidence="1">
    <location>
        <begin position="1"/>
        <end position="12"/>
    </location>
</feature>
<organism evidence="2 3">
    <name type="scientific">Cocos nucifera</name>
    <name type="common">Coconut palm</name>
    <dbReference type="NCBI Taxonomy" id="13894"/>
    <lineage>
        <taxon>Eukaryota</taxon>
        <taxon>Viridiplantae</taxon>
        <taxon>Streptophyta</taxon>
        <taxon>Embryophyta</taxon>
        <taxon>Tracheophyta</taxon>
        <taxon>Spermatophyta</taxon>
        <taxon>Magnoliopsida</taxon>
        <taxon>Liliopsida</taxon>
        <taxon>Arecaceae</taxon>
        <taxon>Arecoideae</taxon>
        <taxon>Cocoseae</taxon>
        <taxon>Attaleinae</taxon>
        <taxon>Cocos</taxon>
    </lineage>
</organism>
<name>A0A8K0HZG6_COCNU</name>
<comment type="caution">
    <text evidence="2">The sequence shown here is derived from an EMBL/GenBank/DDBJ whole genome shotgun (WGS) entry which is preliminary data.</text>
</comment>
<proteinExistence type="predicted"/>
<gene>
    <name evidence="2" type="ORF">COCNU_02G009980</name>
</gene>
<feature type="region of interest" description="Disordered" evidence="1">
    <location>
        <begin position="1"/>
        <end position="44"/>
    </location>
</feature>